<comment type="caution">
    <text evidence="1">The sequence shown here is derived from an EMBL/GenBank/DDBJ whole genome shotgun (WGS) entry which is preliminary data.</text>
</comment>
<dbReference type="Proteomes" id="UP001595530">
    <property type="component" value="Unassembled WGS sequence"/>
</dbReference>
<name>A0ABV7F8G4_9BURK</name>
<gene>
    <name evidence="1" type="ORF">ACFOFO_26320</name>
</gene>
<reference evidence="2" key="1">
    <citation type="journal article" date="2019" name="Int. J. Syst. Evol. Microbiol.">
        <title>The Global Catalogue of Microorganisms (GCM) 10K type strain sequencing project: providing services to taxonomists for standard genome sequencing and annotation.</title>
        <authorList>
            <consortium name="The Broad Institute Genomics Platform"/>
            <consortium name="The Broad Institute Genome Sequencing Center for Infectious Disease"/>
            <person name="Wu L."/>
            <person name="Ma J."/>
        </authorList>
    </citation>
    <scope>NUCLEOTIDE SEQUENCE [LARGE SCALE GENOMIC DNA]</scope>
    <source>
        <strain evidence="2">KCTC 42986</strain>
    </source>
</reference>
<dbReference type="RefSeq" id="WP_390323657.1">
    <property type="nucleotide sequence ID" value="NZ_JBHRTP010000122.1"/>
</dbReference>
<evidence type="ECO:0000313" key="1">
    <source>
        <dbReference type="EMBL" id="MFC3111414.1"/>
    </source>
</evidence>
<protein>
    <submittedName>
        <fullName evidence="1">Uncharacterized protein</fullName>
    </submittedName>
</protein>
<proteinExistence type="predicted"/>
<dbReference type="EMBL" id="JBHRTP010000122">
    <property type="protein sequence ID" value="MFC3111414.1"/>
    <property type="molecule type" value="Genomic_DNA"/>
</dbReference>
<sequence>MDGATIQARVYAGYAKAAQVIGLTFSLYRPLSASAPLGNLVGTLKAALDSGPGYQFKAPNEYGDPTWFALINDATTQAGDYLVNANGTYFIAGKQFLLPVIVVECNRQVKITREQAVTSVGAVGYSGNQPSQEIDVLGASGNLWPASILLGGKSQRGVDLPAGVKNVGWKILLPPSVPITIMAGDIATDDLGRRYAIEGAELTDLGWRINAQEIHS</sequence>
<evidence type="ECO:0000313" key="2">
    <source>
        <dbReference type="Proteomes" id="UP001595530"/>
    </source>
</evidence>
<organism evidence="1 2">
    <name type="scientific">Undibacterium arcticum</name>
    <dbReference type="NCBI Taxonomy" id="1762892"/>
    <lineage>
        <taxon>Bacteria</taxon>
        <taxon>Pseudomonadati</taxon>
        <taxon>Pseudomonadota</taxon>
        <taxon>Betaproteobacteria</taxon>
        <taxon>Burkholderiales</taxon>
        <taxon>Oxalobacteraceae</taxon>
        <taxon>Undibacterium</taxon>
    </lineage>
</organism>
<accession>A0ABV7F8G4</accession>
<keyword evidence="2" id="KW-1185">Reference proteome</keyword>